<dbReference type="InterPro" id="IPR050968">
    <property type="entry name" value="Cytochrome_c_oxidase_bac_sub4"/>
</dbReference>
<keyword evidence="5" id="KW-0813">Transport</keyword>
<comment type="subunit">
    <text evidence="3">Heterooctamer of two A chains, two B chains, two C chains and two D chains.</text>
</comment>
<keyword evidence="11 18" id="KW-0472">Membrane</keyword>
<reference evidence="19 20" key="1">
    <citation type="submission" date="2017-10" db="EMBL/GenBank/DDBJ databases">
        <title>Whole genome sequencing of members of genus Pseudoxanthomonas.</title>
        <authorList>
            <person name="Kumar S."/>
            <person name="Bansal K."/>
            <person name="Kaur A."/>
            <person name="Patil P."/>
            <person name="Sharma S."/>
            <person name="Patil P.B."/>
        </authorList>
    </citation>
    <scope>NUCLEOTIDE SEQUENCE [LARGE SCALE GENOMIC DNA]</scope>
    <source>
        <strain evidence="19 20">DSM 17801</strain>
    </source>
</reference>
<dbReference type="RefSeq" id="WP_162410929.1">
    <property type="nucleotide sequence ID" value="NZ_PDWN01000012.1"/>
</dbReference>
<feature type="transmembrane region" description="Helical" evidence="18">
    <location>
        <begin position="101"/>
        <end position="122"/>
    </location>
</feature>
<evidence type="ECO:0000256" key="16">
    <source>
        <dbReference type="ARBA" id="ARBA00032185"/>
    </source>
</evidence>
<evidence type="ECO:0000256" key="5">
    <source>
        <dbReference type="ARBA" id="ARBA00022448"/>
    </source>
</evidence>
<evidence type="ECO:0000256" key="18">
    <source>
        <dbReference type="SAM" id="Phobius"/>
    </source>
</evidence>
<keyword evidence="20" id="KW-1185">Reference proteome</keyword>
<evidence type="ECO:0000256" key="15">
    <source>
        <dbReference type="ARBA" id="ARBA00031887"/>
    </source>
</evidence>
<comment type="similarity">
    <text evidence="2">Belongs to the cytochrome c oxidase bacterial subunit 4 family.</text>
</comment>
<gene>
    <name evidence="19" type="primary">cyoD</name>
    <name evidence="19" type="ORF">CSC65_12515</name>
</gene>
<keyword evidence="7 18" id="KW-0812">Transmembrane</keyword>
<evidence type="ECO:0000256" key="10">
    <source>
        <dbReference type="ARBA" id="ARBA00023002"/>
    </source>
</evidence>
<evidence type="ECO:0000256" key="14">
    <source>
        <dbReference type="ARBA" id="ARBA00030211"/>
    </source>
</evidence>
<name>A0ABQ6Z566_9GAMM</name>
<evidence type="ECO:0000256" key="13">
    <source>
        <dbReference type="ARBA" id="ARBA00030071"/>
    </source>
</evidence>
<comment type="function">
    <text evidence="12">Cytochrome bo(3) ubiquinol terminal oxidase is the component of the aerobic respiratory chain of E.coli that predominates when cells are grown at high aeration. Has proton pump activity across the membrane in addition to electron transfer, pumping 2 protons/electron.</text>
</comment>
<evidence type="ECO:0000256" key="2">
    <source>
        <dbReference type="ARBA" id="ARBA00008079"/>
    </source>
</evidence>
<dbReference type="InterPro" id="IPR005171">
    <property type="entry name" value="Cyt_c_oxidase_su4_prok"/>
</dbReference>
<evidence type="ECO:0000256" key="9">
    <source>
        <dbReference type="ARBA" id="ARBA00022989"/>
    </source>
</evidence>
<evidence type="ECO:0000256" key="4">
    <source>
        <dbReference type="ARBA" id="ARBA00014689"/>
    </source>
</evidence>
<dbReference type="PANTHER" id="PTHR36835">
    <property type="entry name" value="CYTOCHROME BO(3) UBIQUINOL OXIDASE SUBUNIT 4"/>
    <property type="match status" value="1"/>
</dbReference>
<keyword evidence="10" id="KW-0560">Oxidoreductase</keyword>
<dbReference type="InterPro" id="IPR014210">
    <property type="entry name" value="Cyt_o_ubiqinol_oxidase_su4"/>
</dbReference>
<evidence type="ECO:0000256" key="8">
    <source>
        <dbReference type="ARBA" id="ARBA00022982"/>
    </source>
</evidence>
<feature type="transmembrane region" description="Helical" evidence="18">
    <location>
        <begin position="70"/>
        <end position="89"/>
    </location>
</feature>
<dbReference type="Pfam" id="PF03626">
    <property type="entry name" value="COX4_pro"/>
    <property type="match status" value="1"/>
</dbReference>
<evidence type="ECO:0000256" key="6">
    <source>
        <dbReference type="ARBA" id="ARBA00022475"/>
    </source>
</evidence>
<comment type="subcellular location">
    <subcellularLocation>
        <location evidence="1">Cell membrane</location>
        <topology evidence="1">Multi-pass membrane protein</topology>
    </subcellularLocation>
</comment>
<keyword evidence="9 18" id="KW-1133">Transmembrane helix</keyword>
<sequence>MSLPSDPHARHDSAHGPAHEEHGGEHGPHVEAAHGSMRDYVTGFILSVILTAIPFWLVMDGVIADPGTTALVILGFAAAQIVVHMVYFLHMNPRSEGGWNILALIFTTVFVVIILAGSMWVMHHMNKNMMPMSPHEARIQP</sequence>
<dbReference type="Proteomes" id="UP000788419">
    <property type="component" value="Unassembled WGS sequence"/>
</dbReference>
<feature type="transmembrane region" description="Helical" evidence="18">
    <location>
        <begin position="40"/>
        <end position="58"/>
    </location>
</feature>
<evidence type="ECO:0000256" key="11">
    <source>
        <dbReference type="ARBA" id="ARBA00023136"/>
    </source>
</evidence>
<keyword evidence="6" id="KW-1003">Cell membrane</keyword>
<comment type="caution">
    <text evidence="19">The sequence shown here is derived from an EMBL/GenBank/DDBJ whole genome shotgun (WGS) entry which is preliminary data.</text>
</comment>
<feature type="compositionally biased region" description="Basic and acidic residues" evidence="17">
    <location>
        <begin position="7"/>
        <end position="30"/>
    </location>
</feature>
<evidence type="ECO:0000256" key="17">
    <source>
        <dbReference type="SAM" id="MobiDB-lite"/>
    </source>
</evidence>
<dbReference type="NCBIfam" id="TIGR02847">
    <property type="entry name" value="CyoD"/>
    <property type="match status" value="1"/>
</dbReference>
<evidence type="ECO:0000313" key="20">
    <source>
        <dbReference type="Proteomes" id="UP000788419"/>
    </source>
</evidence>
<evidence type="ECO:0000313" key="19">
    <source>
        <dbReference type="EMBL" id="KAF1693261.1"/>
    </source>
</evidence>
<protein>
    <recommendedName>
        <fullName evidence="4">Cytochrome bo(3) ubiquinol oxidase subunit 4</fullName>
    </recommendedName>
    <alternativeName>
        <fullName evidence="16">Cytochrome o ubiquinol oxidase subunit 4</fullName>
    </alternativeName>
    <alternativeName>
        <fullName evidence="13">Oxidase bo(3) subunit 4</fullName>
    </alternativeName>
    <alternativeName>
        <fullName evidence="14">Ubiquinol oxidase polypeptide IV</fullName>
    </alternativeName>
    <alternativeName>
        <fullName evidence="15">Ubiquinol oxidase subunit 4</fullName>
    </alternativeName>
</protein>
<evidence type="ECO:0000256" key="7">
    <source>
        <dbReference type="ARBA" id="ARBA00022692"/>
    </source>
</evidence>
<feature type="region of interest" description="Disordered" evidence="17">
    <location>
        <begin position="1"/>
        <end position="30"/>
    </location>
</feature>
<keyword evidence="8" id="KW-0249">Electron transport</keyword>
<accession>A0ABQ6Z566</accession>
<dbReference type="PANTHER" id="PTHR36835:SF1">
    <property type="entry name" value="CYTOCHROME BO(3) UBIQUINOL OXIDASE SUBUNIT 4"/>
    <property type="match status" value="1"/>
</dbReference>
<evidence type="ECO:0000256" key="3">
    <source>
        <dbReference type="ARBA" id="ARBA00011700"/>
    </source>
</evidence>
<organism evidence="19 20">
    <name type="scientific">Pseudoxanthomonas daejeonensis</name>
    <dbReference type="NCBI Taxonomy" id="266062"/>
    <lineage>
        <taxon>Bacteria</taxon>
        <taxon>Pseudomonadati</taxon>
        <taxon>Pseudomonadota</taxon>
        <taxon>Gammaproteobacteria</taxon>
        <taxon>Lysobacterales</taxon>
        <taxon>Lysobacteraceae</taxon>
        <taxon>Pseudoxanthomonas</taxon>
    </lineage>
</organism>
<evidence type="ECO:0000256" key="1">
    <source>
        <dbReference type="ARBA" id="ARBA00004651"/>
    </source>
</evidence>
<evidence type="ECO:0000256" key="12">
    <source>
        <dbReference type="ARBA" id="ARBA00025694"/>
    </source>
</evidence>
<dbReference type="EMBL" id="PDWN01000012">
    <property type="protein sequence ID" value="KAF1693261.1"/>
    <property type="molecule type" value="Genomic_DNA"/>
</dbReference>
<proteinExistence type="inferred from homology"/>